<organism evidence="4 5">
    <name type="scientific">Agromyces mediolanus</name>
    <name type="common">Corynebacterium mediolanum</name>
    <dbReference type="NCBI Taxonomy" id="41986"/>
    <lineage>
        <taxon>Bacteria</taxon>
        <taxon>Bacillati</taxon>
        <taxon>Actinomycetota</taxon>
        <taxon>Actinomycetes</taxon>
        <taxon>Micrococcales</taxon>
        <taxon>Microbacteriaceae</taxon>
        <taxon>Agromyces</taxon>
    </lineage>
</organism>
<dbReference type="AlphaFoldDB" id="A0A918CKS3"/>
<sequence>MPEALIIGGGVAGPATALFLHRAGWDVRLFESRGEPEAYGGLFLNVASNGLAVLEALGLRDRLVADGHLSPYLEMWSGRGRKLGTVPNGPAGAPERGSVVVRRAWLHQVLRDAVEAAGIPITWNARLDGIEESPGRVTARFADGSSASGDVLIGCDGIGSVTRRWIDPGAPEPAYTGILSVGGFARVPGLQPTPLRQHMVFGDRGFFGYLVRDGGTVYWFANPSRPEGDRSALRDVPASAWLDELRAAHSGDPDPVPRILDHVEGEIGAYGIFDLAHVPRWHRGRVVAVGDAVHATSPNAGQGASLALEDAATLAGCLRREADPGTAFAEYERLRRPRVEAVVAYARKLGRQKQGGSSRFATAVRDVMLPIFLRNATRDTRNNHLYAYRVPE</sequence>
<dbReference type="GO" id="GO:0004497">
    <property type="term" value="F:monooxygenase activity"/>
    <property type="evidence" value="ECO:0007669"/>
    <property type="project" value="UniProtKB-KW"/>
</dbReference>
<keyword evidence="5" id="KW-1185">Reference proteome</keyword>
<reference evidence="4" key="1">
    <citation type="journal article" date="2014" name="Int. J. Syst. Evol. Microbiol.">
        <title>Complete genome sequence of Corynebacterium casei LMG S-19264T (=DSM 44701T), isolated from a smear-ripened cheese.</title>
        <authorList>
            <consortium name="US DOE Joint Genome Institute (JGI-PGF)"/>
            <person name="Walter F."/>
            <person name="Albersmeier A."/>
            <person name="Kalinowski J."/>
            <person name="Ruckert C."/>
        </authorList>
    </citation>
    <scope>NUCLEOTIDE SEQUENCE</scope>
    <source>
        <strain evidence="4">JCM 3346</strain>
    </source>
</reference>
<dbReference type="Gene3D" id="3.50.50.60">
    <property type="entry name" value="FAD/NAD(P)-binding domain"/>
    <property type="match status" value="1"/>
</dbReference>
<dbReference type="InterPro" id="IPR036188">
    <property type="entry name" value="FAD/NAD-bd_sf"/>
</dbReference>
<dbReference type="PANTHER" id="PTHR13789:SF309">
    <property type="entry name" value="PUTATIVE (AFU_ORTHOLOGUE AFUA_6G14510)-RELATED"/>
    <property type="match status" value="1"/>
</dbReference>
<feature type="domain" description="FAD-binding" evidence="3">
    <location>
        <begin position="3"/>
        <end position="167"/>
    </location>
</feature>
<dbReference type="RefSeq" id="WP_189085733.1">
    <property type="nucleotide sequence ID" value="NZ_BMRJ01000002.1"/>
</dbReference>
<keyword evidence="1" id="KW-0560">Oxidoreductase</keyword>
<dbReference type="InterPro" id="IPR002938">
    <property type="entry name" value="FAD-bd"/>
</dbReference>
<accession>A0A918CKS3</accession>
<dbReference type="EMBL" id="BMRJ01000002">
    <property type="protein sequence ID" value="GGR30465.1"/>
    <property type="molecule type" value="Genomic_DNA"/>
</dbReference>
<dbReference type="GO" id="GO:0071949">
    <property type="term" value="F:FAD binding"/>
    <property type="evidence" value="ECO:0007669"/>
    <property type="project" value="InterPro"/>
</dbReference>
<dbReference type="InterPro" id="IPR050493">
    <property type="entry name" value="FAD-dep_Monooxygenase_BioMet"/>
</dbReference>
<evidence type="ECO:0000259" key="3">
    <source>
        <dbReference type="Pfam" id="PF01494"/>
    </source>
</evidence>
<keyword evidence="2" id="KW-0503">Monooxygenase</keyword>
<dbReference type="Proteomes" id="UP000610303">
    <property type="component" value="Unassembled WGS sequence"/>
</dbReference>
<evidence type="ECO:0000313" key="4">
    <source>
        <dbReference type="EMBL" id="GGR30465.1"/>
    </source>
</evidence>
<evidence type="ECO:0000313" key="5">
    <source>
        <dbReference type="Proteomes" id="UP000610303"/>
    </source>
</evidence>
<name>A0A918CKS3_AGRME</name>
<dbReference type="SUPFAM" id="SSF51905">
    <property type="entry name" value="FAD/NAD(P)-binding domain"/>
    <property type="match status" value="1"/>
</dbReference>
<dbReference type="PRINTS" id="PR00420">
    <property type="entry name" value="RNGMNOXGNASE"/>
</dbReference>
<feature type="domain" description="FAD-binding" evidence="3">
    <location>
        <begin position="278"/>
        <end position="344"/>
    </location>
</feature>
<proteinExistence type="predicted"/>
<gene>
    <name evidence="4" type="ORF">GCM10010196_25650</name>
</gene>
<reference evidence="4" key="2">
    <citation type="submission" date="2020-09" db="EMBL/GenBank/DDBJ databases">
        <authorList>
            <person name="Sun Q."/>
            <person name="Ohkuma M."/>
        </authorList>
    </citation>
    <scope>NUCLEOTIDE SEQUENCE</scope>
    <source>
        <strain evidence="4">JCM 3346</strain>
    </source>
</reference>
<evidence type="ECO:0000256" key="2">
    <source>
        <dbReference type="ARBA" id="ARBA00023033"/>
    </source>
</evidence>
<evidence type="ECO:0000256" key="1">
    <source>
        <dbReference type="ARBA" id="ARBA00023002"/>
    </source>
</evidence>
<comment type="caution">
    <text evidence="4">The sequence shown here is derived from an EMBL/GenBank/DDBJ whole genome shotgun (WGS) entry which is preliminary data.</text>
</comment>
<dbReference type="Pfam" id="PF01494">
    <property type="entry name" value="FAD_binding_3"/>
    <property type="match status" value="2"/>
</dbReference>
<dbReference type="PANTHER" id="PTHR13789">
    <property type="entry name" value="MONOOXYGENASE"/>
    <property type="match status" value="1"/>
</dbReference>
<protein>
    <submittedName>
        <fullName evidence="4">FAD-dependent oxidoreductase</fullName>
    </submittedName>
</protein>